<evidence type="ECO:0000256" key="1">
    <source>
        <dbReference type="SAM" id="Coils"/>
    </source>
</evidence>
<gene>
    <name evidence="3" type="ordered locus">Mmc1_2260</name>
</gene>
<keyword evidence="1" id="KW-0175">Coiled coil</keyword>
<feature type="compositionally biased region" description="Basic and acidic residues" evidence="2">
    <location>
        <begin position="138"/>
        <end position="164"/>
    </location>
</feature>
<feature type="compositionally biased region" description="Polar residues" evidence="2">
    <location>
        <begin position="498"/>
        <end position="515"/>
    </location>
</feature>
<dbReference type="AlphaFoldDB" id="A0L9W8"/>
<proteinExistence type="predicted"/>
<sequence length="814" mass="90240">MAEGLFMSTKDPIIKMKSTTQSSETNPWGHAHVPAEPLNTTLPHSVDNPLHQADILTPGSLAVQPSHARSLAAHSTVQPMQPSAYSPLSQLQSIPVAHPHRAPTPPIFSQTQEAQFAPNPPEEREPPMEPPQSIPYVHARDEHPSKHANEAERVKKAHETESRLRRQEQALVNKQLRFDQDLQRLQQITDRVIKLEQNLQVALKEATDKALSAEHSQSHDVALTARQMKALAERAQEIRNREASLMATEVRLAHQIDYLAEKEAKLTQYELHQINLQTQFAERFAALRTREKATERLEIRIHAEQQIRENAFQKHKETADLLDAQLNKRVEELKTRALDAQNSEQKLATHQQLLDKQQEQVETRSLEQKRDAEHLAAYENRLREKEESLNSLKHQLDNAITILNAAQQRGHTQPKQSGKWWTITLLGIAVPVVMVGYYALKQTSPPSLPRQATQSFPAFLEERTFQESTKNAAVLPELPASKREPQSAANREPIEVYTPNQTTTKSQQGEQTSPSAGYDGTEQGQKIPPIAAHDGSLSMTAALSASTIAGKASQLKTPSTKENQPATLENSTGAAVAIGMGVDVEKPRVVETTQNMRETPLSPQGVAHNNRVVQADALSAQDQAAQALSPVPMGTTALTLPKSPQAAPANQMMAIQPTPQRDPLTLSTEAATRTPPKAEQAEPIPALSATEITEKESQVKRLLELAMLDIPRNRLSWPEDNNALIKIRKALVIIPGYPDALRSLEAVTDRYIFLVAQHMREGQLNKATLFLNKAKSLHPKRETVLRAEGPLFDALAGQTTPRVKAFLDNPVANP</sequence>
<organism evidence="3 4">
    <name type="scientific">Magnetococcus marinus (strain ATCC BAA-1437 / JCM 17883 / MC-1)</name>
    <dbReference type="NCBI Taxonomy" id="156889"/>
    <lineage>
        <taxon>Bacteria</taxon>
        <taxon>Pseudomonadati</taxon>
        <taxon>Pseudomonadota</taxon>
        <taxon>Magnetococcia</taxon>
        <taxon>Magnetococcales</taxon>
        <taxon>Magnetococcaceae</taxon>
        <taxon>Magnetococcus</taxon>
    </lineage>
</organism>
<accession>A0L9W8</accession>
<evidence type="ECO:0000313" key="3">
    <source>
        <dbReference type="EMBL" id="ABK44761.1"/>
    </source>
</evidence>
<keyword evidence="4" id="KW-1185">Reference proteome</keyword>
<reference evidence="3 4" key="2">
    <citation type="journal article" date="2012" name="Int. J. Syst. Evol. Microbiol.">
        <title>Magnetococcus marinus gen. nov., sp. nov., a marine, magnetotactic bacterium that represents a novel lineage (Magnetococcaceae fam. nov.; Magnetococcales ord. nov.) at the base of the Alphaproteobacteria.</title>
        <authorList>
            <person name="Bazylinski D.A."/>
            <person name="Williams T.J."/>
            <person name="Lefevre C.T."/>
            <person name="Berg R.J."/>
            <person name="Zhang C.L."/>
            <person name="Bowser S.S."/>
            <person name="Dean A.J."/>
            <person name="Beveridge T.J."/>
        </authorList>
    </citation>
    <scope>NUCLEOTIDE SEQUENCE [LARGE SCALE GENOMIC DNA]</scope>
    <source>
        <strain evidence="4">ATCC BAA-1437 / JCM 17883 / MC-1</strain>
    </source>
</reference>
<reference evidence="4" key="1">
    <citation type="journal article" date="2009" name="Appl. Environ. Microbiol.">
        <title>Complete genome sequence of the chemolithoautotrophic marine magnetotactic coccus strain MC-1.</title>
        <authorList>
            <person name="Schubbe S."/>
            <person name="Williams T.J."/>
            <person name="Xie G."/>
            <person name="Kiss H.E."/>
            <person name="Brettin T.S."/>
            <person name="Martinez D."/>
            <person name="Ross C.A."/>
            <person name="Schuler D."/>
            <person name="Cox B.L."/>
            <person name="Nealson K.H."/>
            <person name="Bazylinski D.A."/>
        </authorList>
    </citation>
    <scope>NUCLEOTIDE SEQUENCE [LARGE SCALE GENOMIC DNA]</scope>
    <source>
        <strain evidence="4">ATCC BAA-1437 / JCM 17883 / MC-1</strain>
    </source>
</reference>
<feature type="region of interest" description="Disordered" evidence="2">
    <location>
        <begin position="104"/>
        <end position="164"/>
    </location>
</feature>
<evidence type="ECO:0000256" key="2">
    <source>
        <dbReference type="SAM" id="MobiDB-lite"/>
    </source>
</evidence>
<dbReference type="KEGG" id="mgm:Mmc1_2260"/>
<feature type="region of interest" description="Disordered" evidence="2">
    <location>
        <begin position="470"/>
        <end position="531"/>
    </location>
</feature>
<feature type="compositionally biased region" description="Polar residues" evidence="2">
    <location>
        <begin position="554"/>
        <end position="573"/>
    </location>
</feature>
<feature type="region of interest" description="Disordered" evidence="2">
    <location>
        <begin position="553"/>
        <end position="574"/>
    </location>
</feature>
<protein>
    <submittedName>
        <fullName evidence="3">Uncharacterized protein</fullName>
    </submittedName>
</protein>
<dbReference type="eggNOG" id="COG1196">
    <property type="taxonomic scope" value="Bacteria"/>
</dbReference>
<dbReference type="STRING" id="156889.Mmc1_2260"/>
<name>A0L9W8_MAGMM</name>
<evidence type="ECO:0000313" key="4">
    <source>
        <dbReference type="Proteomes" id="UP000002586"/>
    </source>
</evidence>
<dbReference type="EMBL" id="CP000471">
    <property type="protein sequence ID" value="ABK44761.1"/>
    <property type="molecule type" value="Genomic_DNA"/>
</dbReference>
<dbReference type="HOGENOM" id="CLU_346753_0_0_5"/>
<dbReference type="Proteomes" id="UP000002586">
    <property type="component" value="Chromosome"/>
</dbReference>
<feature type="coiled-coil region" evidence="1">
    <location>
        <begin position="340"/>
        <end position="409"/>
    </location>
</feature>